<dbReference type="PRINTS" id="PR00081">
    <property type="entry name" value="GDHRDH"/>
</dbReference>
<keyword evidence="6" id="KW-1185">Reference proteome</keyword>
<evidence type="ECO:0000256" key="3">
    <source>
        <dbReference type="RuleBase" id="RU000363"/>
    </source>
</evidence>
<dbReference type="SMART" id="SM00822">
    <property type="entry name" value="PKS_KR"/>
    <property type="match status" value="1"/>
</dbReference>
<dbReference type="PANTHER" id="PTHR43391">
    <property type="entry name" value="RETINOL DEHYDROGENASE-RELATED"/>
    <property type="match status" value="1"/>
</dbReference>
<protein>
    <submittedName>
        <fullName evidence="5">SDR family NAD(P)-dependent oxidoreductase</fullName>
    </submittedName>
</protein>
<evidence type="ECO:0000256" key="2">
    <source>
        <dbReference type="ARBA" id="ARBA00023002"/>
    </source>
</evidence>
<gene>
    <name evidence="5" type="ORF">K7472_01855</name>
</gene>
<dbReference type="Pfam" id="PF00106">
    <property type="entry name" value="adh_short"/>
    <property type="match status" value="1"/>
</dbReference>
<evidence type="ECO:0000256" key="1">
    <source>
        <dbReference type="ARBA" id="ARBA00006484"/>
    </source>
</evidence>
<dbReference type="InterPro" id="IPR020904">
    <property type="entry name" value="Sc_DH/Rdtase_CS"/>
</dbReference>
<dbReference type="PRINTS" id="PR00080">
    <property type="entry name" value="SDRFAMILY"/>
</dbReference>
<name>A0ABS7QLF6_9ACTN</name>
<sequence length="290" mass="29408">MSNAMPSSASPTPKVVLITGTSTGIGLAAAVAAAQAGWTVVATLRDPARSGALREAATAAGVAERVHVKRLDVTDRDAITACLDEVIAEHGHLDAVVNNAGAGAVGTVERVGTELFRTAMEVNFFGVVELTGAAMPLLRATGGRVITVTSVGGIVGQPFNEAYCAAKFAAEGFMESLAPVAAAVGVSVSVIEPGAVASEFVANLDIDVPALLEAAGPYAPSLKGYLDHVMASFEGAQSSADAAAAVVEVLTAERPPFRAQTSAEARDLVAPKLADLDGSRVQQLTASWLS</sequence>
<dbReference type="Gene3D" id="3.40.50.720">
    <property type="entry name" value="NAD(P)-binding Rossmann-like Domain"/>
    <property type="match status" value="1"/>
</dbReference>
<dbReference type="PANTHER" id="PTHR43391:SF86">
    <property type="entry name" value="SHORT-CHAIN DEHYDROGENASE_REDUCTASE FAMILY PROTEIN"/>
    <property type="match status" value="1"/>
</dbReference>
<evidence type="ECO:0000313" key="5">
    <source>
        <dbReference type="EMBL" id="MBY8883591.1"/>
    </source>
</evidence>
<dbReference type="InterPro" id="IPR057326">
    <property type="entry name" value="KR_dom"/>
</dbReference>
<dbReference type="SUPFAM" id="SSF51735">
    <property type="entry name" value="NAD(P)-binding Rossmann-fold domains"/>
    <property type="match status" value="1"/>
</dbReference>
<reference evidence="5 6" key="1">
    <citation type="submission" date="2021-08" db="EMBL/GenBank/DDBJ databases">
        <title>Streptomyces sp. PTM05 isolated from lichen.</title>
        <authorList>
            <person name="Somphong A."/>
            <person name="Phongsopitanun W."/>
            <person name="Tanasupawat S."/>
        </authorList>
    </citation>
    <scope>NUCLEOTIDE SEQUENCE [LARGE SCALE GENOMIC DNA]</scope>
    <source>
        <strain evidence="5 6">Ptm05</strain>
    </source>
</reference>
<dbReference type="InterPro" id="IPR036291">
    <property type="entry name" value="NAD(P)-bd_dom_sf"/>
</dbReference>
<evidence type="ECO:0000313" key="6">
    <source>
        <dbReference type="Proteomes" id="UP001198565"/>
    </source>
</evidence>
<evidence type="ECO:0000259" key="4">
    <source>
        <dbReference type="SMART" id="SM00822"/>
    </source>
</evidence>
<comment type="caution">
    <text evidence="5">The sequence shown here is derived from an EMBL/GenBank/DDBJ whole genome shotgun (WGS) entry which is preliminary data.</text>
</comment>
<dbReference type="Proteomes" id="UP001198565">
    <property type="component" value="Unassembled WGS sequence"/>
</dbReference>
<organism evidence="5 6">
    <name type="scientific">Streptantibioticus parmotrematis</name>
    <dbReference type="NCBI Taxonomy" id="2873249"/>
    <lineage>
        <taxon>Bacteria</taxon>
        <taxon>Bacillati</taxon>
        <taxon>Actinomycetota</taxon>
        <taxon>Actinomycetes</taxon>
        <taxon>Kitasatosporales</taxon>
        <taxon>Streptomycetaceae</taxon>
        <taxon>Streptantibioticus</taxon>
    </lineage>
</organism>
<dbReference type="EMBL" id="JAINVZ010000001">
    <property type="protein sequence ID" value="MBY8883591.1"/>
    <property type="molecule type" value="Genomic_DNA"/>
</dbReference>
<accession>A0ABS7QLF6</accession>
<feature type="domain" description="Ketoreductase" evidence="4">
    <location>
        <begin position="14"/>
        <end position="194"/>
    </location>
</feature>
<proteinExistence type="inferred from homology"/>
<dbReference type="InterPro" id="IPR002347">
    <property type="entry name" value="SDR_fam"/>
</dbReference>
<dbReference type="PROSITE" id="PS00061">
    <property type="entry name" value="ADH_SHORT"/>
    <property type="match status" value="1"/>
</dbReference>
<keyword evidence="2" id="KW-0560">Oxidoreductase</keyword>
<comment type="similarity">
    <text evidence="1 3">Belongs to the short-chain dehydrogenases/reductases (SDR) family.</text>
</comment>